<comment type="caution">
    <text evidence="10">The sequence shown here is derived from an EMBL/GenBank/DDBJ whole genome shotgun (WGS) entry which is preliminary data.</text>
</comment>
<evidence type="ECO:0000259" key="9">
    <source>
        <dbReference type="PROSITE" id="PS51193"/>
    </source>
</evidence>
<dbReference type="GO" id="GO:0005524">
    <property type="term" value="F:ATP binding"/>
    <property type="evidence" value="ECO:0007669"/>
    <property type="project" value="UniProtKB-KW"/>
</dbReference>
<feature type="domain" description="Helicase ATP-binding" evidence="9">
    <location>
        <begin position="13"/>
        <end position="289"/>
    </location>
</feature>
<dbReference type="PROSITE" id="PS51192">
    <property type="entry name" value="HELICASE_ATP_BIND_1"/>
    <property type="match status" value="1"/>
</dbReference>
<accession>A0AB35BWK4</accession>
<keyword evidence="2" id="KW-0547">Nucleotide-binding</keyword>
<evidence type="ECO:0000256" key="6">
    <source>
        <dbReference type="ARBA" id="ARBA00044969"/>
    </source>
</evidence>
<dbReference type="InterPro" id="IPR014001">
    <property type="entry name" value="Helicase_ATP-bd"/>
</dbReference>
<comment type="similarity">
    <text evidence="5">Belongs to the helicase family. DinG subfamily.</text>
</comment>
<comment type="catalytic activity">
    <reaction evidence="7">
        <text>ATP + H2O = ADP + phosphate + H(+)</text>
        <dbReference type="Rhea" id="RHEA:13065"/>
        <dbReference type="ChEBI" id="CHEBI:15377"/>
        <dbReference type="ChEBI" id="CHEBI:15378"/>
        <dbReference type="ChEBI" id="CHEBI:30616"/>
        <dbReference type="ChEBI" id="CHEBI:43474"/>
        <dbReference type="ChEBI" id="CHEBI:456216"/>
        <dbReference type="EC" id="5.6.2.3"/>
    </reaction>
</comment>
<evidence type="ECO:0000256" key="3">
    <source>
        <dbReference type="ARBA" id="ARBA00022801"/>
    </source>
</evidence>
<feature type="domain" description="Helicase ATP-binding" evidence="8">
    <location>
        <begin position="35"/>
        <end position="242"/>
    </location>
</feature>
<dbReference type="Proteomes" id="UP000680020">
    <property type="component" value="Unassembled WGS sequence"/>
</dbReference>
<dbReference type="PANTHER" id="PTHR11472">
    <property type="entry name" value="DNA REPAIR DEAD HELICASE RAD3/XP-D SUBFAMILY MEMBER"/>
    <property type="match status" value="1"/>
</dbReference>
<dbReference type="SMART" id="SM00491">
    <property type="entry name" value="HELICc2"/>
    <property type="match status" value="1"/>
</dbReference>
<keyword evidence="10" id="KW-0347">Helicase</keyword>
<evidence type="ECO:0000256" key="1">
    <source>
        <dbReference type="ARBA" id="ARBA00001966"/>
    </source>
</evidence>
<dbReference type="SUPFAM" id="SSF52540">
    <property type="entry name" value="P-loop containing nucleoside triphosphate hydrolases"/>
    <property type="match status" value="2"/>
</dbReference>
<dbReference type="Gene3D" id="3.40.50.300">
    <property type="entry name" value="P-loop containing nucleotide triphosphate hydrolases"/>
    <property type="match status" value="2"/>
</dbReference>
<evidence type="ECO:0000256" key="4">
    <source>
        <dbReference type="ARBA" id="ARBA00022840"/>
    </source>
</evidence>
<dbReference type="InterPro" id="IPR014013">
    <property type="entry name" value="Helic_SF1/SF2_ATP-bd_DinG/Rad3"/>
</dbReference>
<dbReference type="GO" id="GO:0006281">
    <property type="term" value="P:DNA repair"/>
    <property type="evidence" value="ECO:0007669"/>
    <property type="project" value="TreeGrafter"/>
</dbReference>
<dbReference type="PANTHER" id="PTHR11472:SF34">
    <property type="entry name" value="REGULATOR OF TELOMERE ELONGATION HELICASE 1"/>
    <property type="match status" value="1"/>
</dbReference>
<evidence type="ECO:0000256" key="7">
    <source>
        <dbReference type="ARBA" id="ARBA00048954"/>
    </source>
</evidence>
<protein>
    <recommendedName>
        <fullName evidence="6">DNA 5'-3' helicase</fullName>
        <ecNumber evidence="6">5.6.2.3</ecNumber>
    </recommendedName>
</protein>
<proteinExistence type="inferred from homology"/>
<sequence>MTDIDAIFSEYGPLGTNLDHYSPRAAQIEMAKAVQHAIEEDDTVIIEAGTGTGKTFAYLIPALLSGKKVIVSTGTKHLQDQLYEKDLPLLKKLFKHVPVQTALLKGRSNYLCLYRIKTMRQRGRFENKKQLEAFYDIERYAGQDPIGDVTKIENCNDHSLISHVTSTSESCLHSECPDYEECFVFKARKKAMDADIIVINHHLFCADLALKQEGFGELLPEADTIIIDEAHQLAEIAGVFFSEQVGTKPFLDWLEDFNRTIAVEANDFSAHDTLTDAIRESMIGLRKSLPEGSRRYALSEFYQDPKIATQLAHISDQLLDLVGIIKPLLIRSKPLAQMVERAEAFHDAWTRIAINSQENPDDNTVVWLETYAHHLTIAATPLDISEIFQRNSEGLKAGWVFTSATLAVNGKFSYFCGPLGLSDQNTLCLKSPFNYKYNALFYHPEALPEPNHPTYIEKFIDAMLPVITAAKGRTFILFTSYRALNEAAKLLKNLVSYPLFIQGDAPKITLIDQFRESGNGILLGTTSFWEGVDVRGEALSCVIIEKLPFASPGDPIEQAKIDLINKKGLNAFMTYQLPKSIITLKQGVGRLIRDTQDYGLLVIADPRLVTKNYGKQFLASLPEMAKTQKIERVEKFFEYVDKKRLE</sequence>
<evidence type="ECO:0000256" key="2">
    <source>
        <dbReference type="ARBA" id="ARBA00022741"/>
    </source>
</evidence>
<dbReference type="GO" id="GO:0016818">
    <property type="term" value="F:hydrolase activity, acting on acid anhydrides, in phosphorus-containing anhydrides"/>
    <property type="evidence" value="ECO:0007669"/>
    <property type="project" value="InterPro"/>
</dbReference>
<dbReference type="InterPro" id="IPR045028">
    <property type="entry name" value="DinG/Rad3-like"/>
</dbReference>
<keyword evidence="4" id="KW-0067">ATP-binding</keyword>
<dbReference type="Pfam" id="PF13307">
    <property type="entry name" value="Helicase_C_2"/>
    <property type="match status" value="1"/>
</dbReference>
<dbReference type="EMBL" id="JAGIBU010000003">
    <property type="protein sequence ID" value="MBS7824654.1"/>
    <property type="molecule type" value="Genomic_DNA"/>
</dbReference>
<dbReference type="InterPro" id="IPR011545">
    <property type="entry name" value="DEAD/DEAH_box_helicase_dom"/>
</dbReference>
<dbReference type="InterPro" id="IPR006555">
    <property type="entry name" value="ATP-dep_Helicase_C"/>
</dbReference>
<evidence type="ECO:0000256" key="5">
    <source>
        <dbReference type="ARBA" id="ARBA00038058"/>
    </source>
</evidence>
<dbReference type="SMART" id="SM00487">
    <property type="entry name" value="DEXDc"/>
    <property type="match status" value="1"/>
</dbReference>
<reference evidence="10" key="1">
    <citation type="submission" date="2021-03" db="EMBL/GenBank/DDBJ databases">
        <title>Identification and antibiotic profiling of Wohlfahrtiimonas chitiniclastica, an underestimated human pathogen.</title>
        <authorList>
            <person name="Kopf A."/>
            <person name="Bunk B."/>
            <person name="Coldewey S."/>
            <person name="Gunzer F."/>
            <person name="Riedel T."/>
            <person name="Schroettner P."/>
        </authorList>
    </citation>
    <scope>NUCLEOTIDE SEQUENCE</scope>
    <source>
        <strain evidence="10">DSM 100917</strain>
    </source>
</reference>
<evidence type="ECO:0000313" key="11">
    <source>
        <dbReference type="Proteomes" id="UP000680020"/>
    </source>
</evidence>
<name>A0AB35BWK4_9GAMM</name>
<dbReference type="InterPro" id="IPR027417">
    <property type="entry name" value="P-loop_NTPase"/>
</dbReference>
<dbReference type="GO" id="GO:0003676">
    <property type="term" value="F:nucleic acid binding"/>
    <property type="evidence" value="ECO:0007669"/>
    <property type="project" value="InterPro"/>
</dbReference>
<organism evidence="10 11">
    <name type="scientific">Wohlfahrtiimonas chitiniclastica</name>
    <dbReference type="NCBI Taxonomy" id="400946"/>
    <lineage>
        <taxon>Bacteria</taxon>
        <taxon>Pseudomonadati</taxon>
        <taxon>Pseudomonadota</taxon>
        <taxon>Gammaproteobacteria</taxon>
        <taxon>Cardiobacteriales</taxon>
        <taxon>Ignatzschineriaceae</taxon>
        <taxon>Wohlfahrtiimonas</taxon>
    </lineage>
</organism>
<dbReference type="Pfam" id="PF00270">
    <property type="entry name" value="DEAD"/>
    <property type="match status" value="1"/>
</dbReference>
<dbReference type="GO" id="GO:0043139">
    <property type="term" value="F:5'-3' DNA helicase activity"/>
    <property type="evidence" value="ECO:0007669"/>
    <property type="project" value="UniProtKB-EC"/>
</dbReference>
<dbReference type="EC" id="5.6.2.3" evidence="6"/>
<dbReference type="RefSeq" id="WP_008315675.1">
    <property type="nucleotide sequence ID" value="NZ_CP115969.1"/>
</dbReference>
<gene>
    <name evidence="10" type="ORF">J7561_05475</name>
</gene>
<dbReference type="AlphaFoldDB" id="A0AB35BWK4"/>
<keyword evidence="3" id="KW-0378">Hydrolase</keyword>
<dbReference type="PROSITE" id="PS51193">
    <property type="entry name" value="HELICASE_ATP_BIND_2"/>
    <property type="match status" value="1"/>
</dbReference>
<comment type="cofactor">
    <cofactor evidence="1">
        <name>[4Fe-4S] cluster</name>
        <dbReference type="ChEBI" id="CHEBI:49883"/>
    </cofactor>
</comment>
<evidence type="ECO:0000259" key="8">
    <source>
        <dbReference type="PROSITE" id="PS51192"/>
    </source>
</evidence>
<evidence type="ECO:0000313" key="10">
    <source>
        <dbReference type="EMBL" id="MBS7824654.1"/>
    </source>
</evidence>